<organism evidence="2 3">
    <name type="scientific">Aspergillus phoenicis ATCC 13157</name>
    <dbReference type="NCBI Taxonomy" id="1353007"/>
    <lineage>
        <taxon>Eukaryota</taxon>
        <taxon>Fungi</taxon>
        <taxon>Dikarya</taxon>
        <taxon>Ascomycota</taxon>
        <taxon>Pezizomycotina</taxon>
        <taxon>Eurotiomycetes</taxon>
        <taxon>Eurotiomycetidae</taxon>
        <taxon>Eurotiales</taxon>
        <taxon>Aspergillaceae</taxon>
        <taxon>Aspergillus</taxon>
    </lineage>
</organism>
<dbReference type="EMBL" id="KZ851844">
    <property type="protein sequence ID" value="RDK47623.1"/>
    <property type="molecule type" value="Genomic_DNA"/>
</dbReference>
<keyword evidence="3" id="KW-1185">Reference proteome</keyword>
<protein>
    <submittedName>
        <fullName evidence="2">Uncharacterized protein</fullName>
    </submittedName>
</protein>
<reference evidence="2 3" key="1">
    <citation type="submission" date="2018-07" db="EMBL/GenBank/DDBJ databases">
        <title>Section-level genome sequencing of Aspergillus section Nigri to investigate inter- and intra-species variation.</title>
        <authorList>
            <consortium name="DOE Joint Genome Institute"/>
            <person name="Vesth T.C."/>
            <person name="Nybo J.L."/>
            <person name="Theobald S."/>
            <person name="Frisvad J.C."/>
            <person name="Larsen T.O."/>
            <person name="Nielsen K.F."/>
            <person name="Hoof J.B."/>
            <person name="Brandl J."/>
            <person name="Salamov A."/>
            <person name="Riley R."/>
            <person name="Gladden J.M."/>
            <person name="Phatale P."/>
            <person name="Nielsen M.T."/>
            <person name="Lyhne E.K."/>
            <person name="Kogle M.E."/>
            <person name="Strasser K."/>
            <person name="McDonnell E."/>
            <person name="Barry K."/>
            <person name="Clum A."/>
            <person name="Chen C."/>
            <person name="Nolan M."/>
            <person name="Sandor L."/>
            <person name="Kuo A."/>
            <person name="Lipzen A."/>
            <person name="Hainaut M."/>
            <person name="Drula E."/>
            <person name="Tsang A."/>
            <person name="Magnuson J.K."/>
            <person name="Henrissat B."/>
            <person name="Wiebenga A."/>
            <person name="Simmons B.A."/>
            <person name="Makela M.R."/>
            <person name="De vries R.P."/>
            <person name="Grigoriev I.V."/>
            <person name="Mortensen U.H."/>
            <person name="Baker S.E."/>
            <person name="Andersen M.R."/>
        </authorList>
    </citation>
    <scope>NUCLEOTIDE SEQUENCE [LARGE SCALE GENOMIC DNA]</scope>
    <source>
        <strain evidence="2 3">ATCC 13157</strain>
    </source>
</reference>
<name>A0A370PZJ9_ASPPH</name>
<dbReference type="Proteomes" id="UP000254937">
    <property type="component" value="Unassembled WGS sequence"/>
</dbReference>
<feature type="region of interest" description="Disordered" evidence="1">
    <location>
        <begin position="63"/>
        <end position="104"/>
    </location>
</feature>
<gene>
    <name evidence="2" type="ORF">M752DRAFT_322643</name>
</gene>
<sequence length="139" mass="15343">MAVAILHQTEPSSCAACGFYRNGNYEAIECQSVWQLELAHIPLIPAIRDCTCSMGLTSHVKRTNSQACRRSPSRPTGPEFIRGEPSAQGKVSLDPERRSSTTESSLLLHNLTTRYFVERGTEYEVTVTPAPVFNRSIAS</sequence>
<evidence type="ECO:0000256" key="1">
    <source>
        <dbReference type="SAM" id="MobiDB-lite"/>
    </source>
</evidence>
<evidence type="ECO:0000313" key="3">
    <source>
        <dbReference type="Proteomes" id="UP000254937"/>
    </source>
</evidence>
<proteinExistence type="predicted"/>
<accession>A0A370PZJ9</accession>
<evidence type="ECO:0000313" key="2">
    <source>
        <dbReference type="EMBL" id="RDK47623.1"/>
    </source>
</evidence>
<dbReference type="AlphaFoldDB" id="A0A370PZJ9"/>